<name>A0AAV9K990_9SOLN</name>
<dbReference type="EMBL" id="JAWPEI010000011">
    <property type="protein sequence ID" value="KAK4709839.1"/>
    <property type="molecule type" value="Genomic_DNA"/>
</dbReference>
<comment type="caution">
    <text evidence="1">The sequence shown here is derived from an EMBL/GenBank/DDBJ whole genome shotgun (WGS) entry which is preliminary data.</text>
</comment>
<accession>A0AAV9K990</accession>
<dbReference type="Gene3D" id="2.40.70.10">
    <property type="entry name" value="Acid Proteases"/>
    <property type="match status" value="1"/>
</dbReference>
<dbReference type="PANTHER" id="PTHR33067:SF9">
    <property type="entry name" value="RNA-DIRECTED DNA POLYMERASE"/>
    <property type="match status" value="1"/>
</dbReference>
<dbReference type="PANTHER" id="PTHR33067">
    <property type="entry name" value="RNA-DIRECTED DNA POLYMERASE-RELATED"/>
    <property type="match status" value="1"/>
</dbReference>
<evidence type="ECO:0000313" key="2">
    <source>
        <dbReference type="Proteomes" id="UP001311915"/>
    </source>
</evidence>
<keyword evidence="2" id="KW-1185">Reference proteome</keyword>
<organism evidence="1 2">
    <name type="scientific">Solanum pinnatisectum</name>
    <name type="common">tansyleaf nightshade</name>
    <dbReference type="NCBI Taxonomy" id="50273"/>
    <lineage>
        <taxon>Eukaryota</taxon>
        <taxon>Viridiplantae</taxon>
        <taxon>Streptophyta</taxon>
        <taxon>Embryophyta</taxon>
        <taxon>Tracheophyta</taxon>
        <taxon>Spermatophyta</taxon>
        <taxon>Magnoliopsida</taxon>
        <taxon>eudicotyledons</taxon>
        <taxon>Gunneridae</taxon>
        <taxon>Pentapetalae</taxon>
        <taxon>asterids</taxon>
        <taxon>lamiids</taxon>
        <taxon>Solanales</taxon>
        <taxon>Solanaceae</taxon>
        <taxon>Solanoideae</taxon>
        <taxon>Solaneae</taxon>
        <taxon>Solanum</taxon>
    </lineage>
</organism>
<dbReference type="CDD" id="cd00303">
    <property type="entry name" value="retropepsin_like"/>
    <property type="match status" value="1"/>
</dbReference>
<sequence>MFISTLKQLSINVPLIEALEQMPGYAKFMKDIVTKKQAMSFEDNDRLQHCSAIATRSLVHKKEDPGAFIIPYTIGLLHFTKALCDLGASINLMPLSIYKKLGLGDPKPTAMRLLMADITVKRPIGVLHDVLVEVESFIFSADFVILVCEVDFEVPIILGRPFLATGRALVDMEKGFPIENEEVTFNICKSKQSSELKSVSVVNHIIESGS</sequence>
<protein>
    <submittedName>
        <fullName evidence="1">Uncharacterized protein</fullName>
    </submittedName>
</protein>
<reference evidence="1 2" key="1">
    <citation type="submission" date="2023-10" db="EMBL/GenBank/DDBJ databases">
        <title>Genome-Wide Identification Analysis in wild type Solanum Pinnatisectum Reveals Some Genes Defensing Phytophthora Infestans.</title>
        <authorList>
            <person name="Sun C."/>
        </authorList>
    </citation>
    <scope>NUCLEOTIDE SEQUENCE [LARGE SCALE GENOMIC DNA]</scope>
    <source>
        <strain evidence="1">LQN</strain>
        <tissue evidence="1">Leaf</tissue>
    </source>
</reference>
<dbReference type="AlphaFoldDB" id="A0AAV9K990"/>
<proteinExistence type="predicted"/>
<evidence type="ECO:0000313" key="1">
    <source>
        <dbReference type="EMBL" id="KAK4709839.1"/>
    </source>
</evidence>
<gene>
    <name evidence="1" type="ORF">R3W88_004352</name>
</gene>
<dbReference type="Proteomes" id="UP001311915">
    <property type="component" value="Unassembled WGS sequence"/>
</dbReference>
<dbReference type="InterPro" id="IPR021109">
    <property type="entry name" value="Peptidase_aspartic_dom_sf"/>
</dbReference>